<gene>
    <name evidence="2" type="ORF">UFOPK3564_00600</name>
</gene>
<name>A0A6J7GDJ6_9ZZZZ</name>
<dbReference type="AlphaFoldDB" id="A0A6J7GDJ6"/>
<evidence type="ECO:0000313" key="2">
    <source>
        <dbReference type="EMBL" id="CAB4901449.1"/>
    </source>
</evidence>
<reference evidence="2" key="1">
    <citation type="submission" date="2020-05" db="EMBL/GenBank/DDBJ databases">
        <authorList>
            <person name="Chiriac C."/>
            <person name="Salcher M."/>
            <person name="Ghai R."/>
            <person name="Kavagutti S V."/>
        </authorList>
    </citation>
    <scope>NUCLEOTIDE SEQUENCE</scope>
</reference>
<accession>A0A6J7GDJ6</accession>
<dbReference type="SUPFAM" id="SSF53474">
    <property type="entry name" value="alpha/beta-Hydrolases"/>
    <property type="match status" value="1"/>
</dbReference>
<dbReference type="Pfam" id="PF00561">
    <property type="entry name" value="Abhydrolase_1"/>
    <property type="match status" value="1"/>
</dbReference>
<evidence type="ECO:0000259" key="1">
    <source>
        <dbReference type="Pfam" id="PF00561"/>
    </source>
</evidence>
<protein>
    <submittedName>
        <fullName evidence="2">Unannotated protein</fullName>
    </submittedName>
</protein>
<dbReference type="Gene3D" id="3.40.50.1820">
    <property type="entry name" value="alpha/beta hydrolase"/>
    <property type="match status" value="1"/>
</dbReference>
<sequence>MPDPRPSTVRATDGVALAVREHGDPSHPTVVLVHGYPDTQELWAGVVARLRDDHHGVTYDVRGAGESEAPSGLGGYALTQLSDDLLAVVEATTDDDRSVHLVGHDWGAIQSWESAARRRVARRLSSFTAVAGPSLDLSGHAMREGGPADGLRQLVKSWYILAFHAPLLAPLAWRAYIGRRWPRVFSRTEGVLPPAGHPAPTIARDGVRGIGLYRRNMLDRLLRPRYARVDVPLVQVGVTLGDAFIDPATYDGLPGRMPELWIRRAEATHWIPLLHPDVVAGWVRDAVAAREHGVVPPGDAEVYREDAGRPTVPTDV</sequence>
<dbReference type="InterPro" id="IPR000073">
    <property type="entry name" value="AB_hydrolase_1"/>
</dbReference>
<feature type="domain" description="AB hydrolase-1" evidence="1">
    <location>
        <begin position="28"/>
        <end position="133"/>
    </location>
</feature>
<dbReference type="InterPro" id="IPR029058">
    <property type="entry name" value="AB_hydrolase_fold"/>
</dbReference>
<proteinExistence type="predicted"/>
<dbReference type="EMBL" id="CAFBMK010000021">
    <property type="protein sequence ID" value="CAB4901449.1"/>
    <property type="molecule type" value="Genomic_DNA"/>
</dbReference>
<dbReference type="PANTHER" id="PTHR43329">
    <property type="entry name" value="EPOXIDE HYDROLASE"/>
    <property type="match status" value="1"/>
</dbReference>
<organism evidence="2">
    <name type="scientific">freshwater metagenome</name>
    <dbReference type="NCBI Taxonomy" id="449393"/>
    <lineage>
        <taxon>unclassified sequences</taxon>
        <taxon>metagenomes</taxon>
        <taxon>ecological metagenomes</taxon>
    </lineage>
</organism>